<evidence type="ECO:0000313" key="2">
    <source>
        <dbReference type="Proteomes" id="UP000184171"/>
    </source>
</evidence>
<dbReference type="EMBL" id="FQZT01000005">
    <property type="protein sequence ID" value="SHJ19022.1"/>
    <property type="molecule type" value="Genomic_DNA"/>
</dbReference>
<sequence>MADIFFTADTHLGHAKILEYEPETRGRFSSIEEHDEHLIERWNSVVRPGDTVWHLGDVSFQRQGFNSARRLNGYKKLILGNHDILDSQDYLQLFAKLHGSVFFKGVALLTHLPIHPQQFHRFAFNFHGHLHSKSLDDPRYINVGVDQWDLRPVSWDELKKLIEDRL</sequence>
<dbReference type="Gene3D" id="3.60.21.10">
    <property type="match status" value="1"/>
</dbReference>
<reference evidence="1 2" key="1">
    <citation type="submission" date="2016-11" db="EMBL/GenBank/DDBJ databases">
        <authorList>
            <person name="Jaros S."/>
            <person name="Januszkiewicz K."/>
            <person name="Wedrychowicz H."/>
        </authorList>
    </citation>
    <scope>NUCLEOTIDE SEQUENCE [LARGE SCALE GENOMIC DNA]</scope>
    <source>
        <strain evidence="1 2">DSM 5091</strain>
    </source>
</reference>
<name>A0A1M6H9W1_MALRU</name>
<accession>A0A1M6H9W1</accession>
<keyword evidence="2" id="KW-1185">Reference proteome</keyword>
<dbReference type="Proteomes" id="UP000184171">
    <property type="component" value="Unassembled WGS sequence"/>
</dbReference>
<dbReference type="SUPFAM" id="SSF56300">
    <property type="entry name" value="Metallo-dependent phosphatases"/>
    <property type="match status" value="1"/>
</dbReference>
<dbReference type="OrthoDB" id="5380073at2"/>
<dbReference type="RefSeq" id="WP_072907933.1">
    <property type="nucleotide sequence ID" value="NZ_FQZT01000005.1"/>
</dbReference>
<proteinExistence type="predicted"/>
<evidence type="ECO:0000313" key="1">
    <source>
        <dbReference type="EMBL" id="SHJ19022.1"/>
    </source>
</evidence>
<protein>
    <submittedName>
        <fullName evidence="1">Calcineurin-like phosphoesterase superfamily protein</fullName>
    </submittedName>
</protein>
<organism evidence="1 2">
    <name type="scientific">Malonomonas rubra DSM 5091</name>
    <dbReference type="NCBI Taxonomy" id="1122189"/>
    <lineage>
        <taxon>Bacteria</taxon>
        <taxon>Pseudomonadati</taxon>
        <taxon>Thermodesulfobacteriota</taxon>
        <taxon>Desulfuromonadia</taxon>
        <taxon>Desulfuromonadales</taxon>
        <taxon>Geopsychrobacteraceae</taxon>
        <taxon>Malonomonas</taxon>
    </lineage>
</organism>
<dbReference type="AlphaFoldDB" id="A0A1M6H9W1"/>
<dbReference type="InterPro" id="IPR029052">
    <property type="entry name" value="Metallo-depent_PP-like"/>
</dbReference>
<dbReference type="STRING" id="1122189.SAMN02745165_01751"/>
<gene>
    <name evidence="1" type="ORF">SAMN02745165_01751</name>
</gene>